<dbReference type="Proteomes" id="UP001596264">
    <property type="component" value="Unassembled WGS sequence"/>
</dbReference>
<dbReference type="InterPro" id="IPR036390">
    <property type="entry name" value="WH_DNA-bd_sf"/>
</dbReference>
<sequence>MNTQDIRHLISLGESLTTEFKSDLSKLPDNDLVAAVVGLANTQGGYLIVGIEDNGKITGLHKKHQNMQGLASLIASRTVPSLSVKTEQITVNSLPIAIIYVPSSNTLVATSDGLIQRRRLKADGSPESIPFHPHEFMQRQSTLGVIDPSAIPMMDISSDALDPLQRQRLRNAIKRYGGDNALAALDDEQLDGALRLVIEVEGNKHPTLTGLLFLGTVELLRDYLPSHEVAFQVLNGTNVKVNEFFKKPLLETFEEVELLFRARVTEEEIQIGLFRTPIPNYDRQAFREAFVNALVHRDYHRLGMVQVKLDDTGLTISSAGGFVEGVNLNNLLVVAPRSRNPLLADVMKRIGLAERTGRGIDRIYEGMLRYGRPAPDYSMSDTSAVSLYMANAGADVEFVRMIVEQEERTGNMPIDSLIILSRLRDERRLTTAELIPSIQKPETQVRSVLGRLTETGLIEAHGQGRGRSYTLSSRVYKELGEQIKYVRQTGADAIQQEQMIISFVRLNGSIRRADVMDLCKLDKDRASRLLKNMKKNNLLELHGRGGNAHYTAK</sequence>
<accession>A0ABW1W681</accession>
<evidence type="ECO:0000313" key="3">
    <source>
        <dbReference type="Proteomes" id="UP001596264"/>
    </source>
</evidence>
<dbReference type="InterPro" id="IPR038475">
    <property type="entry name" value="RecG_C_sf"/>
</dbReference>
<evidence type="ECO:0000313" key="2">
    <source>
        <dbReference type="EMBL" id="MFC6380281.1"/>
    </source>
</evidence>
<dbReference type="Pfam" id="PF04326">
    <property type="entry name" value="SLFN_AlbA_2"/>
    <property type="match status" value="1"/>
</dbReference>
<proteinExistence type="predicted"/>
<dbReference type="Gene3D" id="3.30.950.30">
    <property type="entry name" value="Schlafen, AAA domain"/>
    <property type="match status" value="1"/>
</dbReference>
<dbReference type="InterPro" id="IPR036388">
    <property type="entry name" value="WH-like_DNA-bd_sf"/>
</dbReference>
<dbReference type="Gene3D" id="1.10.10.10">
    <property type="entry name" value="Winged helix-like DNA-binding domain superfamily/Winged helix DNA-binding domain"/>
    <property type="match status" value="2"/>
</dbReference>
<feature type="domain" description="Schlafen AlbA-2" evidence="1">
    <location>
        <begin position="14"/>
        <end position="113"/>
    </location>
</feature>
<reference evidence="3" key="1">
    <citation type="journal article" date="2019" name="Int. J. Syst. Evol. Microbiol.">
        <title>The Global Catalogue of Microorganisms (GCM) 10K type strain sequencing project: providing services to taxonomists for standard genome sequencing and annotation.</title>
        <authorList>
            <consortium name="The Broad Institute Genomics Platform"/>
            <consortium name="The Broad Institute Genome Sequencing Center for Infectious Disease"/>
            <person name="Wu L."/>
            <person name="Ma J."/>
        </authorList>
    </citation>
    <scope>NUCLEOTIDE SEQUENCE [LARGE SCALE GENOMIC DNA]</scope>
    <source>
        <strain evidence="3">CCM 2050</strain>
    </source>
</reference>
<dbReference type="Gene3D" id="3.30.565.60">
    <property type="match status" value="1"/>
</dbReference>
<name>A0ABW1W681_9GAMM</name>
<protein>
    <submittedName>
        <fullName evidence="2">RNA-binding domain-containing protein</fullName>
    </submittedName>
</protein>
<dbReference type="RefSeq" id="WP_201563316.1">
    <property type="nucleotide sequence ID" value="NZ_CAJGZK010000013.1"/>
</dbReference>
<keyword evidence="3" id="KW-1185">Reference proteome</keyword>
<evidence type="ECO:0000259" key="1">
    <source>
        <dbReference type="Pfam" id="PF04326"/>
    </source>
</evidence>
<dbReference type="PANTHER" id="PTHR30595">
    <property type="entry name" value="GLPR-RELATED TRANSCRIPTIONAL REPRESSOR"/>
    <property type="match status" value="1"/>
</dbReference>
<dbReference type="InterPro" id="IPR007421">
    <property type="entry name" value="Schlafen_AlbA_2_dom"/>
</dbReference>
<dbReference type="InterPro" id="IPR038461">
    <property type="entry name" value="Schlafen_AlbA_2_dom_sf"/>
</dbReference>
<dbReference type="Pfam" id="PF13749">
    <property type="entry name" value="HATPase_c_4"/>
    <property type="match status" value="1"/>
</dbReference>
<organism evidence="2 3">
    <name type="scientific">Psychrobacter glacincola</name>
    <dbReference type="NCBI Taxonomy" id="56810"/>
    <lineage>
        <taxon>Bacteria</taxon>
        <taxon>Pseudomonadati</taxon>
        <taxon>Pseudomonadota</taxon>
        <taxon>Gammaproteobacteria</taxon>
        <taxon>Moraxellales</taxon>
        <taxon>Moraxellaceae</taxon>
        <taxon>Psychrobacter</taxon>
    </lineage>
</organism>
<dbReference type="PANTHER" id="PTHR30595:SF6">
    <property type="entry name" value="SCHLAFEN ALBA-2 DOMAIN-CONTAINING PROTEIN"/>
    <property type="match status" value="1"/>
</dbReference>
<comment type="caution">
    <text evidence="2">The sequence shown here is derived from an EMBL/GenBank/DDBJ whole genome shotgun (WGS) entry which is preliminary data.</text>
</comment>
<dbReference type="EMBL" id="JBHSTZ010000005">
    <property type="protein sequence ID" value="MFC6380281.1"/>
    <property type="molecule type" value="Genomic_DNA"/>
</dbReference>
<dbReference type="SUPFAM" id="SSF46785">
    <property type="entry name" value="Winged helix' DNA-binding domain"/>
    <property type="match status" value="1"/>
</dbReference>
<gene>
    <name evidence="2" type="ORF">ACFP58_02170</name>
</gene>